<evidence type="ECO:0000256" key="2">
    <source>
        <dbReference type="ARBA" id="ARBA00022448"/>
    </source>
</evidence>
<comment type="subcellular location">
    <subcellularLocation>
        <location evidence="1">Cell membrane</location>
        <topology evidence="1">Multi-pass membrane protein</topology>
    </subcellularLocation>
</comment>
<dbReference type="KEGG" id="cher:DK880_00297"/>
<feature type="transmembrane region" description="Helical" evidence="8">
    <location>
        <begin position="78"/>
        <end position="107"/>
    </location>
</feature>
<evidence type="ECO:0000256" key="4">
    <source>
        <dbReference type="ARBA" id="ARBA00022741"/>
    </source>
</evidence>
<dbReference type="PROSITE" id="PS00211">
    <property type="entry name" value="ABC_TRANSPORTER_1"/>
    <property type="match status" value="1"/>
</dbReference>
<feature type="transmembrane region" description="Helical" evidence="8">
    <location>
        <begin position="156"/>
        <end position="177"/>
    </location>
</feature>
<evidence type="ECO:0000256" key="1">
    <source>
        <dbReference type="ARBA" id="ARBA00004651"/>
    </source>
</evidence>
<evidence type="ECO:0000313" key="12">
    <source>
        <dbReference type="Proteomes" id="UP000245872"/>
    </source>
</evidence>
<dbReference type="SUPFAM" id="SSF90123">
    <property type="entry name" value="ABC transporter transmembrane region"/>
    <property type="match status" value="1"/>
</dbReference>
<dbReference type="OrthoDB" id="9762778at2"/>
<keyword evidence="7 8" id="KW-0472">Membrane</keyword>
<dbReference type="PROSITE" id="PS50929">
    <property type="entry name" value="ABC_TM1F"/>
    <property type="match status" value="1"/>
</dbReference>
<dbReference type="EMBL" id="CP029619">
    <property type="protein sequence ID" value="AWN81628.1"/>
    <property type="molecule type" value="Genomic_DNA"/>
</dbReference>
<sequence>MQLFFQTAMAISKKTNIIPRNIFAFILYFMNQQRAGFSLMFLTNIIWAANNALYPYFTKVLVDKMTKLTPGIERPMRLLALPLVGIILCFSISEIFARIYGLLVIYVWPQFRKNIRMSLFSYAQGHAHSYFITHLTGGLAHKIAELPRACENIVSTLLGSFFSTLLGFCISLCILLFKTPIIFSIILFSFVLLFVAITFVNMRTIKEMAIHHAEAISTLDGQTVDSLSCMLTVRLFARTTHERDYLQKYQAHEIKQSQKAAKAIQVDYAWKGLLSFLFISITFYTLVHRWNHKRISIGDVTLIASTFAYIMGSIWHSHFHLIQLAKEIGVSKAALSILSEPHSMTHAPTEKSLCVTAGSIHFKGVSFGYIPGLNIFNQLSVTIKGKQKIGLVGYSGSGKSTFINLLLRLYDLNKGNILIDNQDISCVSPTSLYKQIAVIPQNPILFHRTIFENIQYGRLDATEAEVLEAARLAYCDEFVQHLEKGWETIIGERGAKLSGGQQQRIAIARAILKNAPILIMDEATSSLDSITEHLIQTNLKDFMQQCTTLVIAHRLSTLNHMDRILVLHQGRIIEDGPMPELLAKKGHFSRLWQTQAGGLLPALEHG</sequence>
<evidence type="ECO:0000259" key="9">
    <source>
        <dbReference type="PROSITE" id="PS50893"/>
    </source>
</evidence>
<organism evidence="11 12">
    <name type="scientific">Candidatus Cardinium hertigii</name>
    <dbReference type="NCBI Taxonomy" id="247481"/>
    <lineage>
        <taxon>Bacteria</taxon>
        <taxon>Pseudomonadati</taxon>
        <taxon>Bacteroidota</taxon>
        <taxon>Cytophagia</taxon>
        <taxon>Cytophagales</taxon>
        <taxon>Amoebophilaceae</taxon>
        <taxon>Candidatus Cardinium</taxon>
    </lineage>
</organism>
<dbReference type="Pfam" id="PF00005">
    <property type="entry name" value="ABC_tran"/>
    <property type="match status" value="1"/>
</dbReference>
<keyword evidence="2" id="KW-0813">Transport</keyword>
<keyword evidence="6 8" id="KW-1133">Transmembrane helix</keyword>
<proteinExistence type="predicted"/>
<protein>
    <submittedName>
        <fullName evidence="11">ATM1-type heavy metal exporter</fullName>
    </submittedName>
</protein>
<dbReference type="GO" id="GO:0015421">
    <property type="term" value="F:ABC-type oligopeptide transporter activity"/>
    <property type="evidence" value="ECO:0007669"/>
    <property type="project" value="TreeGrafter"/>
</dbReference>
<dbReference type="GO" id="GO:0005524">
    <property type="term" value="F:ATP binding"/>
    <property type="evidence" value="ECO:0007669"/>
    <property type="project" value="UniProtKB-KW"/>
</dbReference>
<dbReference type="PANTHER" id="PTHR43394">
    <property type="entry name" value="ATP-DEPENDENT PERMEASE MDL1, MITOCHONDRIAL"/>
    <property type="match status" value="1"/>
</dbReference>
<accession>A0A2Z3L7L3</accession>
<dbReference type="Proteomes" id="UP000245872">
    <property type="component" value="Chromosome"/>
</dbReference>
<keyword evidence="3 8" id="KW-0812">Transmembrane</keyword>
<dbReference type="GO" id="GO:0016887">
    <property type="term" value="F:ATP hydrolysis activity"/>
    <property type="evidence" value="ECO:0007669"/>
    <property type="project" value="InterPro"/>
</dbReference>
<keyword evidence="12" id="KW-1185">Reference proteome</keyword>
<dbReference type="PROSITE" id="PS50893">
    <property type="entry name" value="ABC_TRANSPORTER_2"/>
    <property type="match status" value="1"/>
</dbReference>
<feature type="transmembrane region" description="Helical" evidence="8">
    <location>
        <begin position="183"/>
        <end position="202"/>
    </location>
</feature>
<feature type="transmembrane region" description="Helical" evidence="8">
    <location>
        <begin position="268"/>
        <end position="287"/>
    </location>
</feature>
<feature type="domain" description="ABC transporter" evidence="9">
    <location>
        <begin position="360"/>
        <end position="594"/>
    </location>
</feature>
<dbReference type="Gene3D" id="1.20.1560.10">
    <property type="entry name" value="ABC transporter type 1, transmembrane domain"/>
    <property type="match status" value="1"/>
</dbReference>
<dbReference type="InterPro" id="IPR036640">
    <property type="entry name" value="ABC1_TM_sf"/>
</dbReference>
<evidence type="ECO:0000256" key="3">
    <source>
        <dbReference type="ARBA" id="ARBA00022692"/>
    </source>
</evidence>
<dbReference type="FunFam" id="3.40.50.300:FF:000287">
    <property type="entry name" value="Multidrug ABC transporter ATP-binding protein"/>
    <property type="match status" value="1"/>
</dbReference>
<dbReference type="InterPro" id="IPR027417">
    <property type="entry name" value="P-loop_NTPase"/>
</dbReference>
<evidence type="ECO:0000259" key="10">
    <source>
        <dbReference type="PROSITE" id="PS50929"/>
    </source>
</evidence>
<evidence type="ECO:0000256" key="6">
    <source>
        <dbReference type="ARBA" id="ARBA00022989"/>
    </source>
</evidence>
<dbReference type="PANTHER" id="PTHR43394:SF1">
    <property type="entry name" value="ATP-BINDING CASSETTE SUB-FAMILY B MEMBER 10, MITOCHONDRIAL"/>
    <property type="match status" value="1"/>
</dbReference>
<dbReference type="InterPro" id="IPR003439">
    <property type="entry name" value="ABC_transporter-like_ATP-bd"/>
</dbReference>
<feature type="domain" description="ABC transmembrane type-1" evidence="10">
    <location>
        <begin position="51"/>
        <end position="314"/>
    </location>
</feature>
<name>A0A2Z3L7L3_9BACT</name>
<feature type="transmembrane region" description="Helical" evidence="8">
    <location>
        <begin position="35"/>
        <end position="57"/>
    </location>
</feature>
<dbReference type="InterPro" id="IPR011527">
    <property type="entry name" value="ABC1_TM_dom"/>
</dbReference>
<dbReference type="SMART" id="SM00382">
    <property type="entry name" value="AAA"/>
    <property type="match status" value="1"/>
</dbReference>
<dbReference type="SUPFAM" id="SSF52540">
    <property type="entry name" value="P-loop containing nucleoside triphosphate hydrolases"/>
    <property type="match status" value="1"/>
</dbReference>
<evidence type="ECO:0000256" key="8">
    <source>
        <dbReference type="SAM" id="Phobius"/>
    </source>
</evidence>
<dbReference type="GO" id="GO:0005886">
    <property type="term" value="C:plasma membrane"/>
    <property type="evidence" value="ECO:0007669"/>
    <property type="project" value="UniProtKB-SubCell"/>
</dbReference>
<keyword evidence="5" id="KW-0067">ATP-binding</keyword>
<dbReference type="Gene3D" id="3.40.50.300">
    <property type="entry name" value="P-loop containing nucleotide triphosphate hydrolases"/>
    <property type="match status" value="1"/>
</dbReference>
<reference evidence="11 12" key="1">
    <citation type="submission" date="2018-05" db="EMBL/GenBank/DDBJ databases">
        <title>Candidatus Cardinium hertigii Genome Assembly.</title>
        <authorList>
            <person name="Showmaker K.C."/>
            <person name="Walden K.O."/>
            <person name="Fields C.J."/>
            <person name="Lambert K.N."/>
            <person name="Hudson M.E."/>
        </authorList>
    </citation>
    <scope>NUCLEOTIDE SEQUENCE [LARGE SCALE GENOMIC DNA]</scope>
    <source>
        <strain evidence="12">cHgTN10</strain>
    </source>
</reference>
<dbReference type="AlphaFoldDB" id="A0A2Z3L7L3"/>
<dbReference type="InterPro" id="IPR017871">
    <property type="entry name" value="ABC_transporter-like_CS"/>
</dbReference>
<evidence type="ECO:0000313" key="11">
    <source>
        <dbReference type="EMBL" id="AWN81628.1"/>
    </source>
</evidence>
<evidence type="ECO:0000256" key="7">
    <source>
        <dbReference type="ARBA" id="ARBA00023136"/>
    </source>
</evidence>
<dbReference type="Pfam" id="PF00664">
    <property type="entry name" value="ABC_membrane"/>
    <property type="match status" value="1"/>
</dbReference>
<dbReference type="InterPro" id="IPR039421">
    <property type="entry name" value="Type_1_exporter"/>
</dbReference>
<gene>
    <name evidence="11" type="primary">atm1_1</name>
    <name evidence="11" type="ORF">DK880_00297</name>
</gene>
<evidence type="ECO:0000256" key="5">
    <source>
        <dbReference type="ARBA" id="ARBA00022840"/>
    </source>
</evidence>
<keyword evidence="4" id="KW-0547">Nucleotide-binding</keyword>
<dbReference type="InterPro" id="IPR003593">
    <property type="entry name" value="AAA+_ATPase"/>
</dbReference>